<dbReference type="Gene3D" id="3.40.50.1820">
    <property type="entry name" value="alpha/beta hydrolase"/>
    <property type="match status" value="1"/>
</dbReference>
<evidence type="ECO:0000313" key="4">
    <source>
        <dbReference type="EMBL" id="RXZ48794.1"/>
    </source>
</evidence>
<dbReference type="Pfam" id="PF07859">
    <property type="entry name" value="Abhydrolase_3"/>
    <property type="match status" value="2"/>
</dbReference>
<dbReference type="RefSeq" id="WP_129231097.1">
    <property type="nucleotide sequence ID" value="NZ_SDPO01000002.1"/>
</dbReference>
<evidence type="ECO:0000256" key="1">
    <source>
        <dbReference type="ARBA" id="ARBA00022801"/>
    </source>
</evidence>
<gene>
    <name evidence="4" type="ORF">ESP57_07340</name>
</gene>
<keyword evidence="5" id="KW-1185">Reference proteome</keyword>
<evidence type="ECO:0000256" key="2">
    <source>
        <dbReference type="SAM" id="MobiDB-lite"/>
    </source>
</evidence>
<dbReference type="PANTHER" id="PTHR48081">
    <property type="entry name" value="AB HYDROLASE SUPERFAMILY PROTEIN C4A8.06C"/>
    <property type="match status" value="1"/>
</dbReference>
<keyword evidence="1 4" id="KW-0378">Hydrolase</keyword>
<feature type="domain" description="Alpha/beta hydrolase fold-3" evidence="3">
    <location>
        <begin position="95"/>
        <end position="260"/>
    </location>
</feature>
<comment type="caution">
    <text evidence="4">The sequence shown here is derived from an EMBL/GenBank/DDBJ whole genome shotgun (WGS) entry which is preliminary data.</text>
</comment>
<reference evidence="4 5" key="1">
    <citation type="submission" date="2019-01" db="EMBL/GenBank/DDBJ databases">
        <authorList>
            <person name="Li J."/>
        </authorList>
    </citation>
    <scope>NUCLEOTIDE SEQUENCE [LARGE SCALE GENOMIC DNA]</scope>
    <source>
        <strain evidence="4 5">CCUG 35506</strain>
    </source>
</reference>
<proteinExistence type="predicted"/>
<dbReference type="SUPFAM" id="SSF53474">
    <property type="entry name" value="alpha/beta-Hydrolases"/>
    <property type="match status" value="1"/>
</dbReference>
<evidence type="ECO:0000259" key="3">
    <source>
        <dbReference type="Pfam" id="PF07859"/>
    </source>
</evidence>
<dbReference type="PANTHER" id="PTHR48081:SF8">
    <property type="entry name" value="ALPHA_BETA HYDROLASE FOLD-3 DOMAIN-CONTAINING PROTEIN-RELATED"/>
    <property type="match status" value="1"/>
</dbReference>
<sequence>MRHPEATSDDVVIGRHGPVPVRRYRPRPGGERPAPLVVWLHGGAFSHGDLEMPESDAVARGLVEAGHPVLAVDYRRVPPWKWWARPRPGILSGIRYPVPLDDVVDVIGHARGEAAVSGRGLVVGGASAGACLAAAAALRLVREGDTVPNGLLLAYGTFHAQLPSVPPALHARIRGRHGFMQFRPSTVERMNRNYAGRIEAMDDPFAFPGGHDLRGLPPTMVLDADRDSLRASGERFAAELADGGVDVSYDVVPESTHGFLDRPGSPAFDEGIARVTRWLAASADGHDR</sequence>
<dbReference type="InterPro" id="IPR029058">
    <property type="entry name" value="AB_hydrolase_fold"/>
</dbReference>
<dbReference type="AlphaFoldDB" id="A0A4Q2JP25"/>
<name>A0A4Q2JP25_9MICO</name>
<organism evidence="4 5">
    <name type="scientific">Agromyces fucosus</name>
    <dbReference type="NCBI Taxonomy" id="41985"/>
    <lineage>
        <taxon>Bacteria</taxon>
        <taxon>Bacillati</taxon>
        <taxon>Actinomycetota</taxon>
        <taxon>Actinomycetes</taxon>
        <taxon>Micrococcales</taxon>
        <taxon>Microbacteriaceae</taxon>
        <taxon>Agromyces</taxon>
    </lineage>
</organism>
<evidence type="ECO:0000313" key="5">
    <source>
        <dbReference type="Proteomes" id="UP000292935"/>
    </source>
</evidence>
<dbReference type="InterPro" id="IPR013094">
    <property type="entry name" value="AB_hydrolase_3"/>
</dbReference>
<protein>
    <submittedName>
        <fullName evidence="4">Alpha/beta hydrolase</fullName>
    </submittedName>
</protein>
<feature type="region of interest" description="Disordered" evidence="2">
    <location>
        <begin position="1"/>
        <end position="28"/>
    </location>
</feature>
<dbReference type="EMBL" id="SDPO01000002">
    <property type="protein sequence ID" value="RXZ48794.1"/>
    <property type="molecule type" value="Genomic_DNA"/>
</dbReference>
<feature type="domain" description="Alpha/beta hydrolase fold-3" evidence="3">
    <location>
        <begin position="37"/>
        <end position="81"/>
    </location>
</feature>
<accession>A0A4Q2JP25</accession>
<dbReference type="InterPro" id="IPR050300">
    <property type="entry name" value="GDXG_lipolytic_enzyme"/>
</dbReference>
<dbReference type="OrthoDB" id="3181909at2"/>
<dbReference type="GO" id="GO:0016787">
    <property type="term" value="F:hydrolase activity"/>
    <property type="evidence" value="ECO:0007669"/>
    <property type="project" value="UniProtKB-KW"/>
</dbReference>
<dbReference type="Proteomes" id="UP000292935">
    <property type="component" value="Unassembled WGS sequence"/>
</dbReference>